<comment type="caution">
    <text evidence="2">The sequence shown here is derived from an EMBL/GenBank/DDBJ whole genome shotgun (WGS) entry which is preliminary data.</text>
</comment>
<protein>
    <submittedName>
        <fullName evidence="2">Uncharacterized protein</fullName>
    </submittedName>
</protein>
<reference evidence="3" key="1">
    <citation type="journal article" date="2019" name="Int. J. Syst. Evol. Microbiol.">
        <title>The Global Catalogue of Microorganisms (GCM) 10K type strain sequencing project: providing services to taxonomists for standard genome sequencing and annotation.</title>
        <authorList>
            <consortium name="The Broad Institute Genomics Platform"/>
            <consortium name="The Broad Institute Genome Sequencing Center for Infectious Disease"/>
            <person name="Wu L."/>
            <person name="Ma J."/>
        </authorList>
    </citation>
    <scope>NUCLEOTIDE SEQUENCE [LARGE SCALE GENOMIC DNA]</scope>
    <source>
        <strain evidence="3">JCM 16902</strain>
    </source>
</reference>
<dbReference type="RefSeq" id="WP_345718891.1">
    <property type="nucleotide sequence ID" value="NZ_BAAAZO010000012.1"/>
</dbReference>
<evidence type="ECO:0000256" key="1">
    <source>
        <dbReference type="SAM" id="Phobius"/>
    </source>
</evidence>
<evidence type="ECO:0000313" key="2">
    <source>
        <dbReference type="EMBL" id="GAA3638739.1"/>
    </source>
</evidence>
<sequence length="65" mass="6583">MENRSSRPTLLAVIALVASVFALAGLFVLNLPPVVALAVSLMLIAAASAAIGALAGELRVGQRRA</sequence>
<dbReference type="EMBL" id="BAAAZO010000012">
    <property type="protein sequence ID" value="GAA3638739.1"/>
    <property type="molecule type" value="Genomic_DNA"/>
</dbReference>
<keyword evidence="1" id="KW-1133">Transmembrane helix</keyword>
<name>A0ABP7AS87_9ACTN</name>
<keyword evidence="1" id="KW-0812">Transmembrane</keyword>
<accession>A0ABP7AS87</accession>
<feature type="transmembrane region" description="Helical" evidence="1">
    <location>
        <begin position="35"/>
        <end position="55"/>
    </location>
</feature>
<feature type="transmembrane region" description="Helical" evidence="1">
    <location>
        <begin position="9"/>
        <end position="29"/>
    </location>
</feature>
<proteinExistence type="predicted"/>
<organism evidence="2 3">
    <name type="scientific">Kineosporia mesophila</name>
    <dbReference type="NCBI Taxonomy" id="566012"/>
    <lineage>
        <taxon>Bacteria</taxon>
        <taxon>Bacillati</taxon>
        <taxon>Actinomycetota</taxon>
        <taxon>Actinomycetes</taxon>
        <taxon>Kineosporiales</taxon>
        <taxon>Kineosporiaceae</taxon>
        <taxon>Kineosporia</taxon>
    </lineage>
</organism>
<dbReference type="Proteomes" id="UP001501074">
    <property type="component" value="Unassembled WGS sequence"/>
</dbReference>
<keyword evidence="3" id="KW-1185">Reference proteome</keyword>
<gene>
    <name evidence="2" type="ORF">GCM10022223_67230</name>
</gene>
<keyword evidence="1" id="KW-0472">Membrane</keyword>
<evidence type="ECO:0000313" key="3">
    <source>
        <dbReference type="Proteomes" id="UP001501074"/>
    </source>
</evidence>